<dbReference type="SUPFAM" id="SSF51316">
    <property type="entry name" value="Mss4-like"/>
    <property type="match status" value="1"/>
</dbReference>
<name>A0A1S9DXF4_ASPOZ</name>
<dbReference type="GO" id="GO:0016846">
    <property type="term" value="F:carbon-sulfur lyase activity"/>
    <property type="evidence" value="ECO:0007669"/>
    <property type="project" value="InterPro"/>
</dbReference>
<comment type="similarity">
    <text evidence="1">Belongs to the Gfa family.</text>
</comment>
<dbReference type="InterPro" id="IPR006913">
    <property type="entry name" value="CENP-V/GFA"/>
</dbReference>
<dbReference type="OrthoDB" id="66144at2759"/>
<dbReference type="VEuPathDB" id="FungiDB:AO090023000066"/>
<dbReference type="EMBL" id="MKZY01000001">
    <property type="protein sequence ID" value="OOO13735.1"/>
    <property type="molecule type" value="Genomic_DNA"/>
</dbReference>
<keyword evidence="2" id="KW-0808">Transferase</keyword>
<evidence type="ECO:0000256" key="2">
    <source>
        <dbReference type="ARBA" id="ARBA00022679"/>
    </source>
</evidence>
<evidence type="ECO:0000256" key="3">
    <source>
        <dbReference type="ARBA" id="ARBA00022723"/>
    </source>
</evidence>
<dbReference type="Proteomes" id="UP000190312">
    <property type="component" value="Unassembled WGS sequence"/>
</dbReference>
<dbReference type="Gene3D" id="2.170.150.70">
    <property type="match status" value="1"/>
</dbReference>
<dbReference type="Gene3D" id="3.40.50.150">
    <property type="entry name" value="Vaccinia Virus protein VP39"/>
    <property type="match status" value="1"/>
</dbReference>
<comment type="caution">
    <text evidence="6">The sequence shown here is derived from an EMBL/GenBank/DDBJ whole genome shotgun (WGS) entry which is preliminary data.</text>
</comment>
<sequence>MSNAPNTAGNERFNAEAANWDNNPSVQEATRLAYETLRPLIENLSEKQATTGTGLDVLEVGCGTGLLSVRVAPLVREIVAVDTADGMIEMLKAKTTLPGSPRNIVPICKLLEDPEDPVLPPSDEKHPSAGRRKFDLALSHLVLHHIPDLRPFLQMLLGCLKPGGRIALTDFEDFGPEAIKFHPKSKLEGVERHGIPRQWIEDLLKEVGFEQVKVWVGWKLDKDVEGWEDDNGSHDGGEPSFYDVTGASGKNNRHFFCGKCGSSLFTELELMADKTVIKAGTLDGGEANLRNKVDVEFYTKDRVSYLCAVQGAKQETLLG</sequence>
<dbReference type="eggNOG" id="KOG1270">
    <property type="taxonomic scope" value="Eukaryota"/>
</dbReference>
<gene>
    <name evidence="6" type="ORF">OAory_01023300</name>
</gene>
<dbReference type="GO" id="GO:0046872">
    <property type="term" value="F:metal ion binding"/>
    <property type="evidence" value="ECO:0007669"/>
    <property type="project" value="UniProtKB-KW"/>
</dbReference>
<dbReference type="Pfam" id="PF04828">
    <property type="entry name" value="GFA"/>
    <property type="match status" value="1"/>
</dbReference>
<dbReference type="AlphaFoldDB" id="A0A1S9DXF4"/>
<dbReference type="SUPFAM" id="SSF53335">
    <property type="entry name" value="S-adenosyl-L-methionine-dependent methyltransferases"/>
    <property type="match status" value="1"/>
</dbReference>
<keyword evidence="4" id="KW-0862">Zinc</keyword>
<evidence type="ECO:0000313" key="6">
    <source>
        <dbReference type="EMBL" id="OOO13735.1"/>
    </source>
</evidence>
<proteinExistence type="inferred from homology"/>
<dbReference type="InterPro" id="IPR029063">
    <property type="entry name" value="SAM-dependent_MTases_sf"/>
</dbReference>
<protein>
    <submittedName>
        <fullName evidence="6">Glutathione-dependent formaldehyde-activating GFA</fullName>
    </submittedName>
</protein>
<organism evidence="6 7">
    <name type="scientific">Aspergillus oryzae</name>
    <name type="common">Yellow koji mold</name>
    <dbReference type="NCBI Taxonomy" id="5062"/>
    <lineage>
        <taxon>Eukaryota</taxon>
        <taxon>Fungi</taxon>
        <taxon>Dikarya</taxon>
        <taxon>Ascomycota</taxon>
        <taxon>Pezizomycotina</taxon>
        <taxon>Eurotiomycetes</taxon>
        <taxon>Eurotiomycetidae</taxon>
        <taxon>Eurotiales</taxon>
        <taxon>Aspergillaceae</taxon>
        <taxon>Aspergillus</taxon>
        <taxon>Aspergillus subgen. Circumdati</taxon>
    </lineage>
</organism>
<dbReference type="GO" id="GO:0016740">
    <property type="term" value="F:transferase activity"/>
    <property type="evidence" value="ECO:0007669"/>
    <property type="project" value="UniProtKB-KW"/>
</dbReference>
<evidence type="ECO:0000256" key="4">
    <source>
        <dbReference type="ARBA" id="ARBA00022833"/>
    </source>
</evidence>
<feature type="domain" description="CENP-V/GFA" evidence="5">
    <location>
        <begin position="233"/>
        <end position="300"/>
    </location>
</feature>
<dbReference type="Pfam" id="PF13489">
    <property type="entry name" value="Methyltransf_23"/>
    <property type="match status" value="1"/>
</dbReference>
<keyword evidence="3" id="KW-0479">Metal-binding</keyword>
<evidence type="ECO:0000313" key="7">
    <source>
        <dbReference type="Proteomes" id="UP000190312"/>
    </source>
</evidence>
<dbReference type="InterPro" id="IPR011057">
    <property type="entry name" value="Mss4-like_sf"/>
</dbReference>
<reference evidence="6 7" key="1">
    <citation type="submission" date="2016-10" db="EMBL/GenBank/DDBJ databases">
        <title>Genome sequencing of Aspergillus oryzae BCC7051.</title>
        <authorList>
            <person name="Thammarongtham C."/>
            <person name="Vorapreeda T."/>
            <person name="Nookaew I."/>
            <person name="Srisuk T."/>
            <person name="Land M."/>
            <person name="Jeennor S."/>
            <person name="Laoteng K."/>
        </authorList>
    </citation>
    <scope>NUCLEOTIDE SEQUENCE [LARGE SCALE GENOMIC DNA]</scope>
    <source>
        <strain evidence="6 7">BCC7051</strain>
    </source>
</reference>
<dbReference type="PANTHER" id="PTHR43861:SF3">
    <property type="entry name" value="PUTATIVE (AFU_ORTHOLOGUE AFUA_2G14390)-RELATED"/>
    <property type="match status" value="1"/>
</dbReference>
<evidence type="ECO:0000259" key="5">
    <source>
        <dbReference type="Pfam" id="PF04828"/>
    </source>
</evidence>
<evidence type="ECO:0000256" key="1">
    <source>
        <dbReference type="ARBA" id="ARBA00005495"/>
    </source>
</evidence>
<dbReference type="CDD" id="cd02440">
    <property type="entry name" value="AdoMet_MTases"/>
    <property type="match status" value="1"/>
</dbReference>
<accession>A0A1S9DXF4</accession>
<dbReference type="PANTHER" id="PTHR43861">
    <property type="entry name" value="TRANS-ACONITATE 2-METHYLTRANSFERASE-RELATED"/>
    <property type="match status" value="1"/>
</dbReference>